<accession>A0A7S4S0N1</accession>
<evidence type="ECO:0000256" key="1">
    <source>
        <dbReference type="SAM" id="MobiDB-lite"/>
    </source>
</evidence>
<evidence type="ECO:0000313" key="2">
    <source>
        <dbReference type="EMBL" id="CAE4630874.1"/>
    </source>
</evidence>
<feature type="compositionally biased region" description="Acidic residues" evidence="1">
    <location>
        <begin position="468"/>
        <end position="481"/>
    </location>
</feature>
<feature type="compositionally biased region" description="Low complexity" evidence="1">
    <location>
        <begin position="456"/>
        <end position="467"/>
    </location>
</feature>
<proteinExistence type="predicted"/>
<organism evidence="2">
    <name type="scientific">Ditylum brightwellii</name>
    <dbReference type="NCBI Taxonomy" id="49249"/>
    <lineage>
        <taxon>Eukaryota</taxon>
        <taxon>Sar</taxon>
        <taxon>Stramenopiles</taxon>
        <taxon>Ochrophyta</taxon>
        <taxon>Bacillariophyta</taxon>
        <taxon>Mediophyceae</taxon>
        <taxon>Lithodesmiophycidae</taxon>
        <taxon>Lithodesmiales</taxon>
        <taxon>Lithodesmiaceae</taxon>
        <taxon>Ditylum</taxon>
    </lineage>
</organism>
<feature type="compositionally biased region" description="Polar residues" evidence="1">
    <location>
        <begin position="14"/>
        <end position="24"/>
    </location>
</feature>
<reference evidence="2" key="1">
    <citation type="submission" date="2021-01" db="EMBL/GenBank/DDBJ databases">
        <authorList>
            <person name="Corre E."/>
            <person name="Pelletier E."/>
            <person name="Niang G."/>
            <person name="Scheremetjew M."/>
            <person name="Finn R."/>
            <person name="Kale V."/>
            <person name="Holt S."/>
            <person name="Cochrane G."/>
            <person name="Meng A."/>
            <person name="Brown T."/>
            <person name="Cohen L."/>
        </authorList>
    </citation>
    <scope>NUCLEOTIDE SEQUENCE</scope>
    <source>
        <strain evidence="2">GSO104</strain>
    </source>
</reference>
<protein>
    <submittedName>
        <fullName evidence="2">Uncharacterized protein</fullName>
    </submittedName>
</protein>
<sequence>MDDDDHHTIDSSSAVLSSKQSTKRTSYTIAGDLFGVNGDAIECCASNSSDEDLENTVKSFWLRYGRVEKDVENRPNAFAREASAGECQIHDVKDFLESADRMETENTRRTSLCPTNGESNFPRVNLDCSPETTDSSNLEASCSSPRCKSRTESNASKIQLVMPLPKGNNNSMSDFDVHYPATNRTERRSSLDLQPNNGMNSKGAFDSEEGYKCEQAQRFSAALSPMAKFLVRMSSFSGKLPGSKERDMDDLLMKDGEDLSFVSNYMYSTPQVLLDPPRNPSKGHLEQPPEKTLCGISGYSHEIQCVKAVDGCSGFSFVFDTAIDFLPRQQPEKPTIAVAIGGRSCSQKSTWLQSTFQRLRKPRKEELTTVRGCVFKPPNLPTKETNPDDPSLALLHAEVSGVKLNKGLKPFPPILESSSRAYPQTKLTTIGSEASASHAARRRKRSKYRKNERQILLSNESLLSNSESECDGSVSEEDGIE</sequence>
<dbReference type="EMBL" id="HBNS01034980">
    <property type="protein sequence ID" value="CAE4630874.1"/>
    <property type="molecule type" value="Transcribed_RNA"/>
</dbReference>
<feature type="compositionally biased region" description="Basic residues" evidence="1">
    <location>
        <begin position="439"/>
        <end position="450"/>
    </location>
</feature>
<gene>
    <name evidence="2" type="ORF">DBRI00130_LOCUS27321</name>
</gene>
<name>A0A7S4S0N1_9STRA</name>
<feature type="region of interest" description="Disordered" evidence="1">
    <location>
        <begin position="1"/>
        <end position="24"/>
    </location>
</feature>
<feature type="region of interest" description="Disordered" evidence="1">
    <location>
        <begin position="427"/>
        <end position="481"/>
    </location>
</feature>
<dbReference type="AlphaFoldDB" id="A0A7S4S0N1"/>